<proteinExistence type="predicted"/>
<protein>
    <submittedName>
        <fullName evidence="1">Uncharacterized protein</fullName>
    </submittedName>
</protein>
<accession>A0A059CV60</accession>
<dbReference type="Gramene" id="KCW82104">
    <property type="protein sequence ID" value="KCW82104"/>
    <property type="gene ID" value="EUGRSUZ_C03477"/>
</dbReference>
<evidence type="ECO:0000313" key="1">
    <source>
        <dbReference type="EMBL" id="KCW82104.1"/>
    </source>
</evidence>
<sequence length="78" mass="9243">MSCSLIFIKQVSIEYWYSKHSVLVQWTVKRARAIFSQIGSPKWYKIYSKKMNELIVQATTNYKKAIDSCYLLIVHCDF</sequence>
<reference evidence="1" key="1">
    <citation type="submission" date="2013-07" db="EMBL/GenBank/DDBJ databases">
        <title>The genome of Eucalyptus grandis.</title>
        <authorList>
            <person name="Schmutz J."/>
            <person name="Hayes R."/>
            <person name="Myburg A."/>
            <person name="Tuskan G."/>
            <person name="Grattapaglia D."/>
            <person name="Rokhsar D.S."/>
        </authorList>
    </citation>
    <scope>NUCLEOTIDE SEQUENCE</scope>
    <source>
        <tissue evidence="1">Leaf extractions</tissue>
    </source>
</reference>
<dbReference type="AlphaFoldDB" id="A0A059CV60"/>
<dbReference type="InParanoid" id="A0A059CV60"/>
<gene>
    <name evidence="1" type="ORF">EUGRSUZ_C03477</name>
</gene>
<dbReference type="EMBL" id="KK198755">
    <property type="protein sequence ID" value="KCW82104.1"/>
    <property type="molecule type" value="Genomic_DNA"/>
</dbReference>
<organism evidence="1">
    <name type="scientific">Eucalyptus grandis</name>
    <name type="common">Flooded gum</name>
    <dbReference type="NCBI Taxonomy" id="71139"/>
    <lineage>
        <taxon>Eukaryota</taxon>
        <taxon>Viridiplantae</taxon>
        <taxon>Streptophyta</taxon>
        <taxon>Embryophyta</taxon>
        <taxon>Tracheophyta</taxon>
        <taxon>Spermatophyta</taxon>
        <taxon>Magnoliopsida</taxon>
        <taxon>eudicotyledons</taxon>
        <taxon>Gunneridae</taxon>
        <taxon>Pentapetalae</taxon>
        <taxon>rosids</taxon>
        <taxon>malvids</taxon>
        <taxon>Myrtales</taxon>
        <taxon>Myrtaceae</taxon>
        <taxon>Myrtoideae</taxon>
        <taxon>Eucalypteae</taxon>
        <taxon>Eucalyptus</taxon>
    </lineage>
</organism>
<name>A0A059CV60_EUCGR</name>